<evidence type="ECO:0000256" key="1">
    <source>
        <dbReference type="SAM" id="MobiDB-lite"/>
    </source>
</evidence>
<accession>A0ABR7K1Q6</accession>
<organism evidence="2 3">
    <name type="scientific">Paeniclostridium hominis</name>
    <dbReference type="NCBI Taxonomy" id="2764329"/>
    <lineage>
        <taxon>Bacteria</taxon>
        <taxon>Bacillati</taxon>
        <taxon>Bacillota</taxon>
        <taxon>Clostridia</taxon>
        <taxon>Peptostreptococcales</taxon>
        <taxon>Peptostreptococcaceae</taxon>
        <taxon>Paeniclostridium</taxon>
    </lineage>
</organism>
<dbReference type="RefSeq" id="WP_187005170.1">
    <property type="nucleotide sequence ID" value="NZ_JACRWD010000001.1"/>
</dbReference>
<evidence type="ECO:0000313" key="3">
    <source>
        <dbReference type="Proteomes" id="UP000611796"/>
    </source>
</evidence>
<protein>
    <submittedName>
        <fullName evidence="2">Uncharacterized protein</fullName>
    </submittedName>
</protein>
<evidence type="ECO:0000313" key="2">
    <source>
        <dbReference type="EMBL" id="MBC6002809.1"/>
    </source>
</evidence>
<dbReference type="EMBL" id="JACRWD010000001">
    <property type="protein sequence ID" value="MBC6002809.1"/>
    <property type="molecule type" value="Genomic_DNA"/>
</dbReference>
<proteinExistence type="predicted"/>
<feature type="region of interest" description="Disordered" evidence="1">
    <location>
        <begin position="18"/>
        <end position="52"/>
    </location>
</feature>
<comment type="caution">
    <text evidence="2">The sequence shown here is derived from an EMBL/GenBank/DDBJ whole genome shotgun (WGS) entry which is preliminary data.</text>
</comment>
<sequence length="52" mass="5807">MGTMDAVQYTEIKLQQFVPENNSSSDSNTEVVSDQTITQDISNEVNQSQVQQ</sequence>
<name>A0ABR7K1Q6_9FIRM</name>
<gene>
    <name evidence="2" type="ORF">H8891_03265</name>
</gene>
<dbReference type="Proteomes" id="UP000611796">
    <property type="component" value="Unassembled WGS sequence"/>
</dbReference>
<keyword evidence="3" id="KW-1185">Reference proteome</keyword>
<reference evidence="2 3" key="1">
    <citation type="submission" date="2020-08" db="EMBL/GenBank/DDBJ databases">
        <authorList>
            <person name="Liu C."/>
            <person name="Sun Q."/>
        </authorList>
    </citation>
    <scope>NUCLEOTIDE SEQUENCE [LARGE SCALE GENOMIC DNA]</scope>
    <source>
        <strain evidence="2 3">NSJ-45</strain>
    </source>
</reference>